<organism evidence="2 3">
    <name type="scientific">Pseudoalteromonas piscicida</name>
    <dbReference type="NCBI Taxonomy" id="43662"/>
    <lineage>
        <taxon>Bacteria</taxon>
        <taxon>Pseudomonadati</taxon>
        <taxon>Pseudomonadota</taxon>
        <taxon>Gammaproteobacteria</taxon>
        <taxon>Alteromonadales</taxon>
        <taxon>Pseudoalteromonadaceae</taxon>
        <taxon>Pseudoalteromonas</taxon>
    </lineage>
</organism>
<evidence type="ECO:0000313" key="2">
    <source>
        <dbReference type="EMBL" id="AXR01461.1"/>
    </source>
</evidence>
<name>A0AAD0W3E4_PSEO7</name>
<accession>A0AAD0W3E4</accession>
<evidence type="ECO:0000313" key="3">
    <source>
        <dbReference type="Proteomes" id="UP000258102"/>
    </source>
</evidence>
<keyword evidence="1" id="KW-0812">Transmembrane</keyword>
<dbReference type="KEGG" id="ppis:B1L02_12945"/>
<dbReference type="Proteomes" id="UP000258102">
    <property type="component" value="Chromosome 1"/>
</dbReference>
<keyword evidence="1" id="KW-1133">Transmembrane helix</keyword>
<sequence length="94" mass="10488">MNSGVTSEITLSGFDKHFVGADNGIIVSGAKSLSEKAIKFQMPELDSKRSVFFWVVITALMDSMVVGRLIFMERLIAGRQGESIIEQYWVLLFV</sequence>
<dbReference type="RefSeq" id="WP_088531355.1">
    <property type="nucleotide sequence ID" value="NZ_CP031761.1"/>
</dbReference>
<dbReference type="AlphaFoldDB" id="A0AAD0W3E4"/>
<reference evidence="2 3" key="1">
    <citation type="submission" date="2018-08" db="EMBL/GenBank/DDBJ databases">
        <title>Whole Genome Sequences of Two Pseudoalteromonas piscicida Strains, DE1-A and DE2-A, which Exhibit Strong Antibacterial Activity against Vibrio vulnificus.</title>
        <authorList>
            <person name="Richards G.P."/>
            <person name="Needleman D.S."/>
            <person name="Watson M.A."/>
            <person name="Polson S.W."/>
        </authorList>
    </citation>
    <scope>NUCLEOTIDE SEQUENCE [LARGE SCALE GENOMIC DNA]</scope>
    <source>
        <strain evidence="2 3">DE2-A</strain>
    </source>
</reference>
<proteinExistence type="predicted"/>
<gene>
    <name evidence="2" type="ORF">D0511_04785</name>
</gene>
<evidence type="ECO:0000256" key="1">
    <source>
        <dbReference type="SAM" id="Phobius"/>
    </source>
</evidence>
<dbReference type="EMBL" id="CP031761">
    <property type="protein sequence ID" value="AXR01461.1"/>
    <property type="molecule type" value="Genomic_DNA"/>
</dbReference>
<keyword evidence="1" id="KW-0472">Membrane</keyword>
<feature type="transmembrane region" description="Helical" evidence="1">
    <location>
        <begin position="51"/>
        <end position="71"/>
    </location>
</feature>
<protein>
    <submittedName>
        <fullName evidence="2">Uncharacterized protein</fullName>
    </submittedName>
</protein>